<evidence type="ECO:0000256" key="1">
    <source>
        <dbReference type="SAM" id="Phobius"/>
    </source>
</evidence>
<organism evidence="2 3">
    <name type="scientific">Brasilonema sennae CENA114</name>
    <dbReference type="NCBI Taxonomy" id="415709"/>
    <lineage>
        <taxon>Bacteria</taxon>
        <taxon>Bacillati</taxon>
        <taxon>Cyanobacteriota</taxon>
        <taxon>Cyanophyceae</taxon>
        <taxon>Nostocales</taxon>
        <taxon>Scytonemataceae</taxon>
        <taxon>Brasilonema</taxon>
        <taxon>Bromeliae group (in: Brasilonema)</taxon>
    </lineage>
</organism>
<reference evidence="2 3" key="1">
    <citation type="submission" date="2018-06" db="EMBL/GenBank/DDBJ databases">
        <title>Comparative genomics of Brasilonema spp. strains.</title>
        <authorList>
            <person name="Alvarenga D.O."/>
            <person name="Fiore M.F."/>
            <person name="Varani A.M."/>
        </authorList>
    </citation>
    <scope>NUCLEOTIDE SEQUENCE [LARGE SCALE GENOMIC DNA]</scope>
    <source>
        <strain evidence="2 3">CENA114</strain>
    </source>
</reference>
<feature type="transmembrane region" description="Helical" evidence="1">
    <location>
        <begin position="47"/>
        <end position="69"/>
    </location>
</feature>
<proteinExistence type="predicted"/>
<dbReference type="Proteomes" id="UP000503129">
    <property type="component" value="Chromosome"/>
</dbReference>
<dbReference type="RefSeq" id="WP_171975899.1">
    <property type="nucleotide sequence ID" value="NZ_CAWOXK010000001.1"/>
</dbReference>
<feature type="transmembrane region" description="Helical" evidence="1">
    <location>
        <begin position="119"/>
        <end position="143"/>
    </location>
</feature>
<feature type="transmembrane region" description="Helical" evidence="1">
    <location>
        <begin position="155"/>
        <end position="175"/>
    </location>
</feature>
<protein>
    <recommendedName>
        <fullName evidence="4">DUF2834 domain-containing protein</fullName>
    </recommendedName>
</protein>
<accession>A0A856MCZ1</accession>
<evidence type="ECO:0008006" key="4">
    <source>
        <dbReference type="Google" id="ProtNLM"/>
    </source>
</evidence>
<evidence type="ECO:0000313" key="3">
    <source>
        <dbReference type="Proteomes" id="UP000503129"/>
    </source>
</evidence>
<dbReference type="PANTHER" id="PTHR36009:SF3">
    <property type="entry name" value="TRANSMEMBRANE PROTEIN"/>
    <property type="match status" value="1"/>
</dbReference>
<evidence type="ECO:0000313" key="2">
    <source>
        <dbReference type="EMBL" id="QDL07969.1"/>
    </source>
</evidence>
<keyword evidence="3" id="KW-1185">Reference proteome</keyword>
<dbReference type="KEGG" id="bsen:DP114_08690"/>
<keyword evidence="1" id="KW-0812">Transmembrane</keyword>
<feature type="transmembrane region" description="Helical" evidence="1">
    <location>
        <begin position="187"/>
        <end position="206"/>
    </location>
</feature>
<dbReference type="PANTHER" id="PTHR36009">
    <property type="match status" value="1"/>
</dbReference>
<feature type="transmembrane region" description="Helical" evidence="1">
    <location>
        <begin position="7"/>
        <end position="27"/>
    </location>
</feature>
<name>A0A856MCZ1_9CYAN</name>
<gene>
    <name evidence="2" type="ORF">DP114_08690</name>
</gene>
<keyword evidence="1" id="KW-0472">Membrane</keyword>
<dbReference type="AlphaFoldDB" id="A0A856MCZ1"/>
<dbReference type="EMBL" id="CP030118">
    <property type="protein sequence ID" value="QDL07969.1"/>
    <property type="molecule type" value="Genomic_DNA"/>
</dbReference>
<keyword evidence="1" id="KW-1133">Transmembrane helix</keyword>
<feature type="transmembrane region" description="Helical" evidence="1">
    <location>
        <begin position="76"/>
        <end position="99"/>
    </location>
</feature>
<sequence>MSRKIALWLLWVGFIAYLLLFAPPLHLEETLTLLKNIFTLNWADVNPVLLSLFSLVGIWLFIYSAVLFFDGRMQWIPFYPFAIASIASGTLGLIPYLALREDNQQFSGRKDAFLQLLDSRFFGIALSLSTLGLFAYAFVLGDWVGFWQQFLGDRFINGMSLAFCLFCLLFPTVLGDDMARRRWNNPQVFWAVSLVPLFGPLVYLCLRPPIPENVAQQRPASFGSSRVR</sequence>